<name>A0A0L0SA87_ALLM3</name>
<proteinExistence type="predicted"/>
<reference evidence="3" key="2">
    <citation type="submission" date="2009-11" db="EMBL/GenBank/DDBJ databases">
        <title>The Genome Sequence of Allomyces macrogynus strain ATCC 38327.</title>
        <authorList>
            <consortium name="The Broad Institute Genome Sequencing Platform"/>
            <person name="Russ C."/>
            <person name="Cuomo C."/>
            <person name="Shea T."/>
            <person name="Young S.K."/>
            <person name="Zeng Q."/>
            <person name="Koehrsen M."/>
            <person name="Haas B."/>
            <person name="Borodovsky M."/>
            <person name="Guigo R."/>
            <person name="Alvarado L."/>
            <person name="Berlin A."/>
            <person name="Borenstein D."/>
            <person name="Chen Z."/>
            <person name="Engels R."/>
            <person name="Freedman E."/>
            <person name="Gellesch M."/>
            <person name="Goldberg J."/>
            <person name="Griggs A."/>
            <person name="Gujja S."/>
            <person name="Heiman D."/>
            <person name="Hepburn T."/>
            <person name="Howarth C."/>
            <person name="Jen D."/>
            <person name="Larson L."/>
            <person name="Lewis B."/>
            <person name="Mehta T."/>
            <person name="Park D."/>
            <person name="Pearson M."/>
            <person name="Roberts A."/>
            <person name="Saif S."/>
            <person name="Shenoy N."/>
            <person name="Sisk P."/>
            <person name="Stolte C."/>
            <person name="Sykes S."/>
            <person name="Walk T."/>
            <person name="White J."/>
            <person name="Yandava C."/>
            <person name="Burger G."/>
            <person name="Gray M.W."/>
            <person name="Holland P.W.H."/>
            <person name="King N."/>
            <person name="Lang F.B.F."/>
            <person name="Roger A.J."/>
            <person name="Ruiz-Trillo I."/>
            <person name="Lander E."/>
            <person name="Nusbaum C."/>
        </authorList>
    </citation>
    <scope>NUCLEOTIDE SEQUENCE [LARGE SCALE GENOMIC DNA]</scope>
    <source>
        <strain evidence="3">ATCC 38327</strain>
    </source>
</reference>
<feature type="compositionally biased region" description="Basic residues" evidence="1">
    <location>
        <begin position="195"/>
        <end position="208"/>
    </location>
</feature>
<dbReference type="EMBL" id="GG745334">
    <property type="protein sequence ID" value="KNE59310.1"/>
    <property type="molecule type" value="Genomic_DNA"/>
</dbReference>
<sequence>MATNASVRALADPHHAAQHAAALAAQRAHQAGTRRLRTLRADRDVKVSDLAELERATTDLHALKQALAQDPRFLVAQVEPVVHAKDKVVETWEADAARLEAARAGVAERARAEVVETVREHVTVDRNQALSEYFSTVTVPLHTSMERMRAELERQRAEQARLAEEADELEVKLAKAKRNRGRDPDTGHEPEHHAHAPHRAARRHPGLH</sequence>
<gene>
    <name evidence="2" type="ORF">AMAG_03614</name>
</gene>
<keyword evidence="3" id="KW-1185">Reference proteome</keyword>
<feature type="region of interest" description="Disordered" evidence="1">
    <location>
        <begin position="173"/>
        <end position="208"/>
    </location>
</feature>
<reference evidence="2 3" key="1">
    <citation type="submission" date="2009-11" db="EMBL/GenBank/DDBJ databases">
        <title>Annotation of Allomyces macrogynus ATCC 38327.</title>
        <authorList>
            <consortium name="The Broad Institute Genome Sequencing Platform"/>
            <person name="Russ C."/>
            <person name="Cuomo C."/>
            <person name="Burger G."/>
            <person name="Gray M.W."/>
            <person name="Holland P.W.H."/>
            <person name="King N."/>
            <person name="Lang F.B.F."/>
            <person name="Roger A.J."/>
            <person name="Ruiz-Trillo I."/>
            <person name="Young S.K."/>
            <person name="Zeng Q."/>
            <person name="Gargeya S."/>
            <person name="Fitzgerald M."/>
            <person name="Haas B."/>
            <person name="Abouelleil A."/>
            <person name="Alvarado L."/>
            <person name="Arachchi H.M."/>
            <person name="Berlin A."/>
            <person name="Chapman S.B."/>
            <person name="Gearin G."/>
            <person name="Goldberg J."/>
            <person name="Griggs A."/>
            <person name="Gujja S."/>
            <person name="Hansen M."/>
            <person name="Heiman D."/>
            <person name="Howarth C."/>
            <person name="Larimer J."/>
            <person name="Lui A."/>
            <person name="MacDonald P.J.P."/>
            <person name="McCowen C."/>
            <person name="Montmayeur A."/>
            <person name="Murphy C."/>
            <person name="Neiman D."/>
            <person name="Pearson M."/>
            <person name="Priest M."/>
            <person name="Roberts A."/>
            <person name="Saif S."/>
            <person name="Shea T."/>
            <person name="Sisk P."/>
            <person name="Stolte C."/>
            <person name="Sykes S."/>
            <person name="Wortman J."/>
            <person name="Nusbaum C."/>
            <person name="Birren B."/>
        </authorList>
    </citation>
    <scope>NUCLEOTIDE SEQUENCE [LARGE SCALE GENOMIC DNA]</scope>
    <source>
        <strain evidence="2 3">ATCC 38327</strain>
    </source>
</reference>
<evidence type="ECO:0000256" key="1">
    <source>
        <dbReference type="SAM" id="MobiDB-lite"/>
    </source>
</evidence>
<evidence type="ECO:0000313" key="2">
    <source>
        <dbReference type="EMBL" id="KNE59310.1"/>
    </source>
</evidence>
<dbReference type="VEuPathDB" id="FungiDB:AMAG_03614"/>
<protein>
    <submittedName>
        <fullName evidence="2">NADH-quinone oxidoreductase subunit I</fullName>
    </submittedName>
</protein>
<evidence type="ECO:0000313" key="3">
    <source>
        <dbReference type="Proteomes" id="UP000054350"/>
    </source>
</evidence>
<dbReference type="AlphaFoldDB" id="A0A0L0SA87"/>
<dbReference type="Proteomes" id="UP000054350">
    <property type="component" value="Unassembled WGS sequence"/>
</dbReference>
<organism evidence="2 3">
    <name type="scientific">Allomyces macrogynus (strain ATCC 38327)</name>
    <name type="common">Allomyces javanicus var. macrogynus</name>
    <dbReference type="NCBI Taxonomy" id="578462"/>
    <lineage>
        <taxon>Eukaryota</taxon>
        <taxon>Fungi</taxon>
        <taxon>Fungi incertae sedis</taxon>
        <taxon>Blastocladiomycota</taxon>
        <taxon>Blastocladiomycetes</taxon>
        <taxon>Blastocladiales</taxon>
        <taxon>Blastocladiaceae</taxon>
        <taxon>Allomyces</taxon>
    </lineage>
</organism>
<accession>A0A0L0SA87</accession>
<feature type="compositionally biased region" description="Basic and acidic residues" evidence="1">
    <location>
        <begin position="181"/>
        <end position="194"/>
    </location>
</feature>